<keyword evidence="3" id="KW-1185">Reference proteome</keyword>
<name>A0A0M3KBG9_ANISI</name>
<protein>
    <submittedName>
        <fullName evidence="2 4">Uncharacterized protein</fullName>
    </submittedName>
</protein>
<organism evidence="4">
    <name type="scientific">Anisakis simplex</name>
    <name type="common">Herring worm</name>
    <dbReference type="NCBI Taxonomy" id="6269"/>
    <lineage>
        <taxon>Eukaryota</taxon>
        <taxon>Metazoa</taxon>
        <taxon>Ecdysozoa</taxon>
        <taxon>Nematoda</taxon>
        <taxon>Chromadorea</taxon>
        <taxon>Rhabditida</taxon>
        <taxon>Spirurina</taxon>
        <taxon>Ascaridomorpha</taxon>
        <taxon>Ascaridoidea</taxon>
        <taxon>Anisakidae</taxon>
        <taxon>Anisakis</taxon>
        <taxon>Anisakis simplex complex</taxon>
    </lineage>
</organism>
<feature type="region of interest" description="Disordered" evidence="1">
    <location>
        <begin position="231"/>
        <end position="263"/>
    </location>
</feature>
<feature type="compositionally biased region" description="Basic and acidic residues" evidence="1">
    <location>
        <begin position="157"/>
        <end position="169"/>
    </location>
</feature>
<gene>
    <name evidence="2" type="ORF">ASIM_LOCUS17717</name>
</gene>
<proteinExistence type="predicted"/>
<evidence type="ECO:0000313" key="3">
    <source>
        <dbReference type="Proteomes" id="UP000267096"/>
    </source>
</evidence>
<dbReference type="WBParaSite" id="ASIM_0001831601-mRNA-1">
    <property type="protein sequence ID" value="ASIM_0001831601-mRNA-1"/>
    <property type="gene ID" value="ASIM_0001831601"/>
</dbReference>
<feature type="compositionally biased region" description="Basic and acidic residues" evidence="1">
    <location>
        <begin position="246"/>
        <end position="263"/>
    </location>
</feature>
<feature type="region of interest" description="Disordered" evidence="1">
    <location>
        <begin position="121"/>
        <end position="203"/>
    </location>
</feature>
<evidence type="ECO:0000256" key="1">
    <source>
        <dbReference type="SAM" id="MobiDB-lite"/>
    </source>
</evidence>
<sequence>MLSPGECLSNRDDAVGISMRDITDSNSSDQGSLQHRKRPLVQSTIITANDELIEEDIVNEQSQYQLATSSFIDKSISDYDNALVIKNGAQILEGVDVRPERVIGLVDAVVEGDRNGYEQLESEEGIKKYNDNIGDMDDNSKRDGADEAADNNNDVGDNGRRNKDYEHDGVGTGENSNANFDVIDDNDGNHFNGSNSSSAGDCSGDSSGIINNGQSYEGILNGHLICDSNRRSVHDEGDEQISGKGRLGDEMRSCCEGGAEERN</sequence>
<feature type="compositionally biased region" description="Low complexity" evidence="1">
    <location>
        <begin position="192"/>
        <end position="203"/>
    </location>
</feature>
<dbReference type="AlphaFoldDB" id="A0A0M3KBG9"/>
<dbReference type="EMBL" id="UYRR01034484">
    <property type="protein sequence ID" value="VDK61224.1"/>
    <property type="molecule type" value="Genomic_DNA"/>
</dbReference>
<evidence type="ECO:0000313" key="2">
    <source>
        <dbReference type="EMBL" id="VDK61224.1"/>
    </source>
</evidence>
<evidence type="ECO:0000313" key="4">
    <source>
        <dbReference type="WBParaSite" id="ASIM_0001831601-mRNA-1"/>
    </source>
</evidence>
<dbReference type="Proteomes" id="UP000267096">
    <property type="component" value="Unassembled WGS sequence"/>
</dbReference>
<accession>A0A0M3KBG9</accession>
<reference evidence="2 3" key="2">
    <citation type="submission" date="2018-11" db="EMBL/GenBank/DDBJ databases">
        <authorList>
            <consortium name="Pathogen Informatics"/>
        </authorList>
    </citation>
    <scope>NUCLEOTIDE SEQUENCE [LARGE SCALE GENOMIC DNA]</scope>
</reference>
<reference evidence="4" key="1">
    <citation type="submission" date="2017-02" db="UniProtKB">
        <authorList>
            <consortium name="WormBaseParasite"/>
        </authorList>
    </citation>
    <scope>IDENTIFICATION</scope>
</reference>